<comment type="subcellular location">
    <subcellularLocation>
        <location evidence="1">Cell membrane</location>
        <topology evidence="1">Multi-pass membrane protein</topology>
    </subcellularLocation>
</comment>
<name>A0A6G8Q9E5_9ACTN</name>
<feature type="domain" description="ComEC/Rec2-related protein" evidence="7">
    <location>
        <begin position="229"/>
        <end position="496"/>
    </location>
</feature>
<feature type="transmembrane region" description="Helical" evidence="6">
    <location>
        <begin position="480"/>
        <end position="497"/>
    </location>
</feature>
<keyword evidence="10" id="KW-1185">Reference proteome</keyword>
<dbReference type="Proteomes" id="UP000501452">
    <property type="component" value="Chromosome"/>
</dbReference>
<protein>
    <submittedName>
        <fullName evidence="9">DUF4131 domain-containing protein</fullName>
    </submittedName>
</protein>
<evidence type="ECO:0000259" key="8">
    <source>
        <dbReference type="Pfam" id="PF13567"/>
    </source>
</evidence>
<dbReference type="KEGG" id="rub:GBA63_10950"/>
<evidence type="ECO:0000313" key="10">
    <source>
        <dbReference type="Proteomes" id="UP000501452"/>
    </source>
</evidence>
<proteinExistence type="predicted"/>
<dbReference type="EMBL" id="CP045119">
    <property type="protein sequence ID" value="QIN83105.1"/>
    <property type="molecule type" value="Genomic_DNA"/>
</dbReference>
<dbReference type="PANTHER" id="PTHR30619:SF7">
    <property type="entry name" value="BETA-LACTAMASE DOMAIN PROTEIN"/>
    <property type="match status" value="1"/>
</dbReference>
<evidence type="ECO:0000256" key="2">
    <source>
        <dbReference type="ARBA" id="ARBA00022475"/>
    </source>
</evidence>
<dbReference type="NCBIfam" id="TIGR00360">
    <property type="entry name" value="ComEC_N-term"/>
    <property type="match status" value="1"/>
</dbReference>
<feature type="transmembrane region" description="Helical" evidence="6">
    <location>
        <begin position="343"/>
        <end position="363"/>
    </location>
</feature>
<dbReference type="RefSeq" id="WP_166176075.1">
    <property type="nucleotide sequence ID" value="NZ_CP045119.1"/>
</dbReference>
<keyword evidence="3 6" id="KW-0812">Transmembrane</keyword>
<keyword evidence="4 6" id="KW-1133">Transmembrane helix</keyword>
<evidence type="ECO:0000259" key="7">
    <source>
        <dbReference type="Pfam" id="PF03772"/>
    </source>
</evidence>
<evidence type="ECO:0000256" key="4">
    <source>
        <dbReference type="ARBA" id="ARBA00022989"/>
    </source>
</evidence>
<dbReference type="InterPro" id="IPR004477">
    <property type="entry name" value="ComEC_N"/>
</dbReference>
<feature type="transmembrane region" description="Helical" evidence="6">
    <location>
        <begin position="446"/>
        <end position="468"/>
    </location>
</feature>
<dbReference type="Pfam" id="PF03772">
    <property type="entry name" value="Competence"/>
    <property type="match status" value="1"/>
</dbReference>
<evidence type="ECO:0000256" key="1">
    <source>
        <dbReference type="ARBA" id="ARBA00004651"/>
    </source>
</evidence>
<dbReference type="InterPro" id="IPR052159">
    <property type="entry name" value="Competence_DNA_uptake"/>
</dbReference>
<organism evidence="9 10">
    <name type="scientific">Rubrobacter tropicus</name>
    <dbReference type="NCBI Taxonomy" id="2653851"/>
    <lineage>
        <taxon>Bacteria</taxon>
        <taxon>Bacillati</taxon>
        <taxon>Actinomycetota</taxon>
        <taxon>Rubrobacteria</taxon>
        <taxon>Rubrobacterales</taxon>
        <taxon>Rubrobacteraceae</taxon>
        <taxon>Rubrobacter</taxon>
    </lineage>
</organism>
<feature type="transmembrane region" description="Helical" evidence="6">
    <location>
        <begin position="66"/>
        <end position="88"/>
    </location>
</feature>
<evidence type="ECO:0000313" key="9">
    <source>
        <dbReference type="EMBL" id="QIN83105.1"/>
    </source>
</evidence>
<sequence length="530" mass="55410">MRPSERPLGLDLRPPVRLDLWATALAAGIVVGTVVPALALAVVLAGVIVCVGAVVWRELVPREWRLMALMAPVFTAGGVAIALAHAGASDPLAELAGMEPGEVVIVGKVSSPPVESGFGYRTAVRVDHLWHEGREVLRGGGVEVFAPDLSVGVGDLVRVDGEISLPEVGEDGFDYGRYLSTKRIGAVVEATGVYPVGGEAGWIGRVHRRTDVALGHGLRPEEAAVVRGMVLGDRSLIPEELDEDFQRSGVTHVLAISGQHVAVLAAVIFFGLRLAAVPPNARAGVTISLAWLYIVVAGAPPSAIRAGVVATFVLAAGPLGRQVSPLHFTTTMLAAVLALNPLLAYSTGFQLSVAAVLGILLIREPLNALVEKTVLRPVREPPRFLTNLFSVSLAAQVATAPIVAATFEEVSTVGVFTNLVAVPISGPILTLGLLGSTLGNIAPILAYPLNACNGFLVTILIAVARFAASMPFATTTTPGVTTLLVGLFYIGCIPVIAADRLFPKERRPLWASLLLLWTALWLVLVGSGSV</sequence>
<dbReference type="AlphaFoldDB" id="A0A6G8Q9E5"/>
<dbReference type="InterPro" id="IPR025405">
    <property type="entry name" value="DUF4131"/>
</dbReference>
<dbReference type="PANTHER" id="PTHR30619">
    <property type="entry name" value="DNA INTERNALIZATION/COMPETENCE PROTEIN COMEC/REC2"/>
    <property type="match status" value="1"/>
</dbReference>
<evidence type="ECO:0000256" key="5">
    <source>
        <dbReference type="ARBA" id="ARBA00023136"/>
    </source>
</evidence>
<feature type="transmembrane region" description="Helical" evidence="6">
    <location>
        <begin position="21"/>
        <end position="54"/>
    </location>
</feature>
<gene>
    <name evidence="9" type="ORF">GBA63_10950</name>
</gene>
<evidence type="ECO:0000256" key="3">
    <source>
        <dbReference type="ARBA" id="ARBA00022692"/>
    </source>
</evidence>
<feature type="transmembrane region" description="Helical" evidence="6">
    <location>
        <begin position="384"/>
        <end position="407"/>
    </location>
</feature>
<keyword evidence="2" id="KW-1003">Cell membrane</keyword>
<accession>A0A6G8Q9E5</accession>
<feature type="transmembrane region" description="Helical" evidence="6">
    <location>
        <begin position="253"/>
        <end position="275"/>
    </location>
</feature>
<feature type="transmembrane region" description="Helical" evidence="6">
    <location>
        <begin position="509"/>
        <end position="528"/>
    </location>
</feature>
<reference evidence="9 10" key="1">
    <citation type="submission" date="2019-10" db="EMBL/GenBank/DDBJ databases">
        <title>Rubrobacter sp nov SCSIO 52090 isolated from a deep-sea sediment in the South China Sea.</title>
        <authorList>
            <person name="Chen R.W."/>
        </authorList>
    </citation>
    <scope>NUCLEOTIDE SEQUENCE [LARGE SCALE GENOMIC DNA]</scope>
    <source>
        <strain evidence="9 10">SCSIO 52909</strain>
    </source>
</reference>
<dbReference type="Pfam" id="PF13567">
    <property type="entry name" value="DUF4131"/>
    <property type="match status" value="1"/>
</dbReference>
<feature type="domain" description="DUF4131" evidence="8">
    <location>
        <begin position="38"/>
        <end position="192"/>
    </location>
</feature>
<dbReference type="GO" id="GO:0005886">
    <property type="term" value="C:plasma membrane"/>
    <property type="evidence" value="ECO:0007669"/>
    <property type="project" value="UniProtKB-SubCell"/>
</dbReference>
<evidence type="ECO:0000256" key="6">
    <source>
        <dbReference type="SAM" id="Phobius"/>
    </source>
</evidence>
<feature type="transmembrane region" description="Helical" evidence="6">
    <location>
        <begin position="413"/>
        <end position="434"/>
    </location>
</feature>
<keyword evidence="5 6" id="KW-0472">Membrane</keyword>